<keyword evidence="7" id="KW-1015">Disulfide bond</keyword>
<sequence length="1034" mass="115417">MELGSERLCMTVTEALGKEDSRRVLKGNDVRDHHIVITKQLEEVIKEDELVLSLQHIKPKRRLRGSIETLFAVDFPNSQQKFVLMLDRRSKRVVVETVEDERTRAQHFTVDTLDEALSIHSLVLLLNQTQPNAHVSLYINCVSQGKIATPRSMRDMFSRMKNPELQVFRERKYTMEVYGKQSLRKVLSRSNCPTSSLPTEPNLNPSFDDVLDDNSLENDPNVQAIQSEDYPYRGDIPSVADLSTNSILDALNALIKAVNTLTHTVREQHNVIDRLRQILESCDICQKQEIVRSPSCATHPPNCYPGVQCQDTVSGPKCGPCPYGHIGNGYDCQRVRTCRDRPCYPGVPCRDTENGYECGSCPSGYEGNGEQCVKRSGCEYNPCHPGVQCIPMDVYPFYQCSGCPAGFTGNGTNCRDIDECDLEQPCHPDVECINLNPGYRCGQCPSGYTGSSVQGVGIEDARYKKQQCHDIDECAEGYGGCGPHSHCINTEGSYTCRCDSGYVGNQTIGCRSQEGLCPDGRTRCDRNAECYHVGYGNFRCKCKVGFAGDGVVCGPDTDIDGWPDYDLRCHDPRCRKDNCPLVANPDQADTDVGGPDRQGDACDNCPTVPNFDQSDIDKDGLGDACDDDMDNDGIPNRQDNCPKVVNPNQKDSDRDGIGDVCDNCPKAYNPEQYDSDSDLVGDACDNDKDKDGDGINDDVDNCPTVPNSDQRDTDKDGLGDACDSDIDGDGIRNDLDNCVFVPNPGQEDYNRNHIGDICEDDFDADKIPNINDNCPNNSLIYATDFSKYQTVVLDPEGDSQIDPNWVIYNKGAEIVQTMNSDPGLAVGHHVFAGVDFEGTFFVDTDTDDDYVGFIFSYQSNKRFYTVMWKKNTQTYWQPTPFRAVAEPGIQLKLVDSATGPGQLLRNSLWHTGDTKNQVKLLWKDPRNVGWREKTSYRWILIHRPKIGLIRLRIYEGEHLVADSGNVFDKTLQGGKLGVFCFSQEMIIWSDLVYRCNDNVPAAIYQELPPRLQRQVEVDHGAIYSDQVVVVYDKK</sequence>
<comment type="caution">
    <text evidence="14">The sequence shown here is derived from an EMBL/GenBank/DDBJ whole genome shotgun (WGS) entry which is preliminary data.</text>
</comment>
<feature type="repeat" description="TSP type-3" evidence="10">
    <location>
        <begin position="673"/>
        <end position="710"/>
    </location>
</feature>
<dbReference type="GO" id="GO:0005576">
    <property type="term" value="C:extracellular region"/>
    <property type="evidence" value="ECO:0007669"/>
    <property type="project" value="InterPro"/>
</dbReference>
<dbReference type="InterPro" id="IPR000742">
    <property type="entry name" value="EGF"/>
</dbReference>
<evidence type="ECO:0000256" key="4">
    <source>
        <dbReference type="ARBA" id="ARBA00022737"/>
    </source>
</evidence>
<dbReference type="FunFam" id="2.60.120.200:FF:000002">
    <property type="entry name" value="Thrombospondin 3"/>
    <property type="match status" value="1"/>
</dbReference>
<dbReference type="CDD" id="cd00054">
    <property type="entry name" value="EGF_CA"/>
    <property type="match status" value="2"/>
</dbReference>
<comment type="caution">
    <text evidence="9">Lacks conserved residue(s) required for the propagation of feature annotation.</text>
</comment>
<dbReference type="PROSITE" id="PS00010">
    <property type="entry name" value="ASX_HYDROXYL"/>
    <property type="match status" value="1"/>
</dbReference>
<dbReference type="InterPro" id="IPR049883">
    <property type="entry name" value="NOTCH1_EGF-like"/>
</dbReference>
<feature type="domain" description="TSP C-terminal" evidence="13">
    <location>
        <begin position="786"/>
        <end position="1000"/>
    </location>
</feature>
<comment type="similarity">
    <text evidence="1">Belongs to the thrombospondin family.</text>
</comment>
<dbReference type="InterPro" id="IPR024731">
    <property type="entry name" value="NELL2-like_EGF"/>
</dbReference>
<evidence type="ECO:0000259" key="13">
    <source>
        <dbReference type="PROSITE" id="PS51236"/>
    </source>
</evidence>
<keyword evidence="3" id="KW-0732">Signal</keyword>
<dbReference type="SMART" id="SM00179">
    <property type="entry name" value="EGF_CA"/>
    <property type="match status" value="4"/>
</dbReference>
<dbReference type="GO" id="GO:0007155">
    <property type="term" value="P:cell adhesion"/>
    <property type="evidence" value="ECO:0007669"/>
    <property type="project" value="UniProtKB-KW"/>
</dbReference>
<dbReference type="Proteomes" id="UP000801492">
    <property type="component" value="Unassembled WGS sequence"/>
</dbReference>
<dbReference type="InterPro" id="IPR018097">
    <property type="entry name" value="EGF_Ca-bd_CS"/>
</dbReference>
<evidence type="ECO:0000256" key="11">
    <source>
        <dbReference type="SAM" id="MobiDB-lite"/>
    </source>
</evidence>
<evidence type="ECO:0000259" key="12">
    <source>
        <dbReference type="PROSITE" id="PS50026"/>
    </source>
</evidence>
<keyword evidence="5 10" id="KW-0106">Calcium</keyword>
<dbReference type="EMBL" id="VTPC01006056">
    <property type="protein sequence ID" value="KAF2895301.1"/>
    <property type="molecule type" value="Genomic_DNA"/>
</dbReference>
<evidence type="ECO:0000256" key="7">
    <source>
        <dbReference type="ARBA" id="ARBA00023157"/>
    </source>
</evidence>
<dbReference type="InterPro" id="IPR008859">
    <property type="entry name" value="Thrombospondin_C"/>
</dbReference>
<dbReference type="InterPro" id="IPR013320">
    <property type="entry name" value="ConA-like_dom_sf"/>
</dbReference>
<dbReference type="FunFam" id="2.10.25.10:FF:000038">
    <property type="entry name" value="Fibrillin 2"/>
    <property type="match status" value="1"/>
</dbReference>
<dbReference type="FunFam" id="4.10.1080.10:FF:000002">
    <property type="entry name" value="Thrombospondin 3"/>
    <property type="match status" value="1"/>
</dbReference>
<evidence type="ECO:0000256" key="3">
    <source>
        <dbReference type="ARBA" id="ARBA00022729"/>
    </source>
</evidence>
<evidence type="ECO:0000313" key="15">
    <source>
        <dbReference type="Proteomes" id="UP000801492"/>
    </source>
</evidence>
<dbReference type="PROSITE" id="PS50026">
    <property type="entry name" value="EGF_3"/>
    <property type="match status" value="3"/>
</dbReference>
<dbReference type="Pfam" id="PF05735">
    <property type="entry name" value="TSP_C"/>
    <property type="match status" value="1"/>
</dbReference>
<dbReference type="PROSITE" id="PS51234">
    <property type="entry name" value="TSP3"/>
    <property type="match status" value="3"/>
</dbReference>
<protein>
    <recommendedName>
        <fullName evidence="16">Cartilage oligomeric matrix protein</fullName>
    </recommendedName>
</protein>
<dbReference type="SUPFAM" id="SSF57196">
    <property type="entry name" value="EGF/Laminin"/>
    <property type="match status" value="1"/>
</dbReference>
<name>A0A8K0D1A3_IGNLU</name>
<dbReference type="GO" id="GO:0005509">
    <property type="term" value="F:calcium ion binding"/>
    <property type="evidence" value="ECO:0007669"/>
    <property type="project" value="UniProtKB-UniRule"/>
</dbReference>
<evidence type="ECO:0000313" key="14">
    <source>
        <dbReference type="EMBL" id="KAF2895301.1"/>
    </source>
</evidence>
<dbReference type="FunFam" id="2.10.25.10:FF:000027">
    <property type="entry name" value="Thrombospondin 3"/>
    <property type="match status" value="1"/>
</dbReference>
<feature type="repeat" description="TSP type-3" evidence="10">
    <location>
        <begin position="711"/>
        <end position="746"/>
    </location>
</feature>
<keyword evidence="8" id="KW-0325">Glycoprotein</keyword>
<evidence type="ECO:0000256" key="10">
    <source>
        <dbReference type="PROSITE-ProRule" id="PRU00634"/>
    </source>
</evidence>
<organism evidence="14 15">
    <name type="scientific">Ignelater luminosus</name>
    <name type="common">Cucubano</name>
    <name type="synonym">Pyrophorus luminosus</name>
    <dbReference type="NCBI Taxonomy" id="2038154"/>
    <lineage>
        <taxon>Eukaryota</taxon>
        <taxon>Metazoa</taxon>
        <taxon>Ecdysozoa</taxon>
        <taxon>Arthropoda</taxon>
        <taxon>Hexapoda</taxon>
        <taxon>Insecta</taxon>
        <taxon>Pterygota</taxon>
        <taxon>Neoptera</taxon>
        <taxon>Endopterygota</taxon>
        <taxon>Coleoptera</taxon>
        <taxon>Polyphaga</taxon>
        <taxon>Elateriformia</taxon>
        <taxon>Elateroidea</taxon>
        <taxon>Elateridae</taxon>
        <taxon>Agrypninae</taxon>
        <taxon>Pyrophorini</taxon>
        <taxon>Ignelater</taxon>
    </lineage>
</organism>
<dbReference type="SUPFAM" id="SSF103647">
    <property type="entry name" value="TSP type-3 repeat"/>
    <property type="match status" value="2"/>
</dbReference>
<feature type="repeat" description="TSP type-3" evidence="10">
    <location>
        <begin position="614"/>
        <end position="649"/>
    </location>
</feature>
<keyword evidence="2 9" id="KW-0245">EGF-like domain</keyword>
<dbReference type="InterPro" id="IPR028974">
    <property type="entry name" value="TSP_type-3_rpt"/>
</dbReference>
<dbReference type="PROSITE" id="PS01187">
    <property type="entry name" value="EGF_CA"/>
    <property type="match status" value="2"/>
</dbReference>
<keyword evidence="15" id="KW-1185">Reference proteome</keyword>
<feature type="region of interest" description="Disordered" evidence="11">
    <location>
        <begin position="608"/>
        <end position="657"/>
    </location>
</feature>
<dbReference type="FunFam" id="4.10.1080.10:FF:000001">
    <property type="entry name" value="Thrombospondin 3"/>
    <property type="match status" value="1"/>
</dbReference>
<dbReference type="PROSITE" id="PS51236">
    <property type="entry name" value="TSP_CTER"/>
    <property type="match status" value="1"/>
</dbReference>
<proteinExistence type="inferred from homology"/>
<evidence type="ECO:0000256" key="1">
    <source>
        <dbReference type="ARBA" id="ARBA00009456"/>
    </source>
</evidence>
<dbReference type="Pfam" id="PF12947">
    <property type="entry name" value="EGF_3"/>
    <property type="match status" value="1"/>
</dbReference>
<reference evidence="14" key="1">
    <citation type="submission" date="2019-08" db="EMBL/GenBank/DDBJ databases">
        <title>The genome of the North American firefly Photinus pyralis.</title>
        <authorList>
            <consortium name="Photinus pyralis genome working group"/>
            <person name="Fallon T.R."/>
            <person name="Sander Lower S.E."/>
            <person name="Weng J.-K."/>
        </authorList>
    </citation>
    <scope>NUCLEOTIDE SEQUENCE</scope>
    <source>
        <strain evidence="14">TRF0915ILg1</strain>
        <tissue evidence="14">Whole body</tissue>
    </source>
</reference>
<feature type="region of interest" description="Disordered" evidence="11">
    <location>
        <begin position="671"/>
        <end position="721"/>
    </location>
</feature>
<dbReference type="SUPFAM" id="SSF57184">
    <property type="entry name" value="Growth factor receptor domain"/>
    <property type="match status" value="1"/>
</dbReference>
<keyword evidence="6" id="KW-0130">Cell adhesion</keyword>
<evidence type="ECO:0000256" key="6">
    <source>
        <dbReference type="ARBA" id="ARBA00022889"/>
    </source>
</evidence>
<dbReference type="Gene3D" id="4.10.1080.10">
    <property type="entry name" value="TSP type-3 repeat"/>
    <property type="match status" value="2"/>
</dbReference>
<evidence type="ECO:0000256" key="8">
    <source>
        <dbReference type="ARBA" id="ARBA00023180"/>
    </source>
</evidence>
<feature type="domain" description="EGF-like" evidence="12">
    <location>
        <begin position="513"/>
        <end position="554"/>
    </location>
</feature>
<dbReference type="InterPro" id="IPR003367">
    <property type="entry name" value="Thrombospondin_3-like_rpt"/>
</dbReference>
<dbReference type="FunFam" id="2.10.25.10:FF:000025">
    <property type="entry name" value="Thrombospondin 3"/>
    <property type="match status" value="1"/>
</dbReference>
<keyword evidence="4" id="KW-0677">Repeat</keyword>
<dbReference type="InterPro" id="IPR017897">
    <property type="entry name" value="Thrombospondin_3_rpt"/>
</dbReference>
<evidence type="ECO:0000256" key="5">
    <source>
        <dbReference type="ARBA" id="ARBA00022837"/>
    </source>
</evidence>
<dbReference type="InterPro" id="IPR009030">
    <property type="entry name" value="Growth_fac_rcpt_cys_sf"/>
</dbReference>
<dbReference type="PROSITE" id="PS01186">
    <property type="entry name" value="EGF_2"/>
    <property type="match status" value="1"/>
</dbReference>
<dbReference type="AlphaFoldDB" id="A0A8K0D1A3"/>
<evidence type="ECO:0000256" key="9">
    <source>
        <dbReference type="PROSITE-ProRule" id="PRU00076"/>
    </source>
</evidence>
<dbReference type="PANTHER" id="PTHR10199">
    <property type="entry name" value="THROMBOSPONDIN"/>
    <property type="match status" value="1"/>
</dbReference>
<accession>A0A8K0D1A3</accession>
<dbReference type="SUPFAM" id="SSF49899">
    <property type="entry name" value="Concanavalin A-like lectins/glucanases"/>
    <property type="match status" value="1"/>
</dbReference>
<feature type="domain" description="EGF-like" evidence="12">
    <location>
        <begin position="470"/>
        <end position="508"/>
    </location>
</feature>
<feature type="domain" description="EGF-like" evidence="12">
    <location>
        <begin position="416"/>
        <end position="454"/>
    </location>
</feature>
<dbReference type="PANTHER" id="PTHR10199:SF100">
    <property type="entry name" value="THROMBOSPONDIN, ISOFORM A"/>
    <property type="match status" value="1"/>
</dbReference>
<dbReference type="OrthoDB" id="14563at2759"/>
<dbReference type="InterPro" id="IPR001881">
    <property type="entry name" value="EGF-like_Ca-bd_dom"/>
</dbReference>
<dbReference type="SMART" id="SM00181">
    <property type="entry name" value="EGF"/>
    <property type="match status" value="6"/>
</dbReference>
<dbReference type="Gene3D" id="2.10.25.10">
    <property type="entry name" value="Laminin"/>
    <property type="match status" value="5"/>
</dbReference>
<dbReference type="InterPro" id="IPR000152">
    <property type="entry name" value="EGF-type_Asp/Asn_hydroxyl_site"/>
</dbReference>
<gene>
    <name evidence="14" type="ORF">ILUMI_10875</name>
</gene>
<dbReference type="Gene3D" id="2.60.120.200">
    <property type="match status" value="2"/>
</dbReference>
<dbReference type="Pfam" id="PF02412">
    <property type="entry name" value="TSP_3"/>
    <property type="match status" value="4"/>
</dbReference>
<feature type="compositionally biased region" description="Basic and acidic residues" evidence="11">
    <location>
        <begin position="709"/>
        <end position="718"/>
    </location>
</feature>
<dbReference type="Pfam" id="PF07645">
    <property type="entry name" value="EGF_CA"/>
    <property type="match status" value="2"/>
</dbReference>
<evidence type="ECO:0000256" key="2">
    <source>
        <dbReference type="ARBA" id="ARBA00022536"/>
    </source>
</evidence>
<evidence type="ECO:0008006" key="16">
    <source>
        <dbReference type="Google" id="ProtNLM"/>
    </source>
</evidence>